<reference evidence="1" key="4">
    <citation type="submission" date="2025-09" db="UniProtKB">
        <authorList>
            <consortium name="Ensembl"/>
        </authorList>
    </citation>
    <scope>IDENTIFICATION</scope>
    <source>
        <strain evidence="1">17573</strain>
    </source>
</reference>
<dbReference type="Ensembl" id="ENSMMUT00000096713.1">
    <property type="protein sequence ID" value="ENSMMUP00000081140.1"/>
    <property type="gene ID" value="ENSMMUG00000054532.1"/>
</dbReference>
<organism evidence="1 2">
    <name type="scientific">Macaca mulatta</name>
    <name type="common">Rhesus macaque</name>
    <dbReference type="NCBI Taxonomy" id="9544"/>
    <lineage>
        <taxon>Eukaryota</taxon>
        <taxon>Metazoa</taxon>
        <taxon>Chordata</taxon>
        <taxon>Craniata</taxon>
        <taxon>Vertebrata</taxon>
        <taxon>Euteleostomi</taxon>
        <taxon>Mammalia</taxon>
        <taxon>Eutheria</taxon>
        <taxon>Euarchontoglires</taxon>
        <taxon>Primates</taxon>
        <taxon>Haplorrhini</taxon>
        <taxon>Catarrhini</taxon>
        <taxon>Cercopithecidae</taxon>
        <taxon>Cercopithecinae</taxon>
        <taxon>Macaca</taxon>
    </lineage>
</organism>
<reference evidence="1" key="2">
    <citation type="submission" date="2019-01" db="EMBL/GenBank/DDBJ databases">
        <authorList>
            <person name="Graves T."/>
            <person name="Eichler E.E."/>
            <person name="Wilson R.K."/>
        </authorList>
    </citation>
    <scope>NUCLEOTIDE SEQUENCE [LARGE SCALE GENOMIC DNA]</scope>
    <source>
        <strain evidence="1">17573</strain>
    </source>
</reference>
<name>A0A5F8AT72_MACMU</name>
<dbReference type="InParanoid" id="A0A5F8AT72"/>
<protein>
    <submittedName>
        <fullName evidence="1">Uncharacterized protein</fullName>
    </submittedName>
</protein>
<keyword evidence="2" id="KW-1185">Reference proteome</keyword>
<dbReference type="VEuPathDB" id="HostDB:ENSMMUG00000054532"/>
<evidence type="ECO:0000313" key="2">
    <source>
        <dbReference type="Proteomes" id="UP000006718"/>
    </source>
</evidence>
<evidence type="ECO:0000313" key="1">
    <source>
        <dbReference type="Ensembl" id="ENSMMUP00000081140.1"/>
    </source>
</evidence>
<dbReference type="AlphaFoldDB" id="A0A5F8AT72"/>
<accession>A0A5F8AT72</accession>
<reference evidence="2" key="1">
    <citation type="journal article" date="2007" name="Science">
        <title>Evolutionary and biomedical insights from the rhesus macaque genome.</title>
        <authorList>
            <person name="Gibbs R.A."/>
            <person name="Rogers J."/>
            <person name="Katze M.G."/>
            <person name="Bumgarner R."/>
            <person name="Weinstock G.M."/>
            <person name="Mardis E.R."/>
            <person name="Remington K.A."/>
            <person name="Strausberg R.L."/>
            <person name="Venter J.C."/>
            <person name="Wilson R.K."/>
            <person name="Batzer M.A."/>
            <person name="Bustamante C.D."/>
            <person name="Eichler E.E."/>
            <person name="Hahn M.W."/>
            <person name="Hardison R.C."/>
            <person name="Makova K.D."/>
            <person name="Miller W."/>
            <person name="Milosavljevic A."/>
            <person name="Palermo R.E."/>
            <person name="Siepel A."/>
            <person name="Sikela J.M."/>
            <person name="Attaway T."/>
            <person name="Bell S."/>
            <person name="Bernard K.E."/>
            <person name="Buhay C.J."/>
            <person name="Chandrabose M.N."/>
            <person name="Dao M."/>
            <person name="Davis C."/>
            <person name="Delehaunty K.D."/>
            <person name="Ding Y."/>
            <person name="Dinh H.H."/>
            <person name="Dugan-Rocha S."/>
            <person name="Fulton L.A."/>
            <person name="Gabisi R.A."/>
            <person name="Garner T.T."/>
            <person name="Godfrey J."/>
            <person name="Hawes A.C."/>
            <person name="Hernandez J."/>
            <person name="Hines S."/>
            <person name="Holder M."/>
            <person name="Hume J."/>
            <person name="Jhangiani S.N."/>
            <person name="Joshi V."/>
            <person name="Khan Z.M."/>
            <person name="Kirkness E.F."/>
            <person name="Cree A."/>
            <person name="Fowler R.G."/>
            <person name="Lee S."/>
            <person name="Lewis L.R."/>
            <person name="Li Z."/>
            <person name="Liu Y.-S."/>
            <person name="Moore S.M."/>
            <person name="Muzny D."/>
            <person name="Nazareth L.V."/>
            <person name="Ngo D.N."/>
            <person name="Okwuonu G.O."/>
            <person name="Pai G."/>
            <person name="Parker D."/>
            <person name="Paul H.A."/>
            <person name="Pfannkoch C."/>
            <person name="Pohl C.S."/>
            <person name="Rogers Y.-H.C."/>
            <person name="Ruiz S.J."/>
            <person name="Sabo A."/>
            <person name="Santibanez J."/>
            <person name="Schneider B.W."/>
            <person name="Smith S.M."/>
            <person name="Sodergren E."/>
            <person name="Svatek A.F."/>
            <person name="Utterback T.R."/>
            <person name="Vattathil S."/>
            <person name="Warren W."/>
            <person name="White C.S."/>
            <person name="Chinwalla A.T."/>
            <person name="Feng Y."/>
            <person name="Halpern A.L."/>
            <person name="Hillier L.W."/>
            <person name="Huang X."/>
            <person name="Minx P."/>
            <person name="Nelson J.O."/>
            <person name="Pepin K.H."/>
            <person name="Qin X."/>
            <person name="Sutton G.G."/>
            <person name="Venter E."/>
            <person name="Walenz B.P."/>
            <person name="Wallis J.W."/>
            <person name="Worley K.C."/>
            <person name="Yang S.-P."/>
            <person name="Jones S.M."/>
            <person name="Marra M.A."/>
            <person name="Rocchi M."/>
            <person name="Schein J.E."/>
            <person name="Baertsch R."/>
            <person name="Clarke L."/>
            <person name="Csuros M."/>
            <person name="Glasscock J."/>
            <person name="Harris R.A."/>
            <person name="Havlak P."/>
            <person name="Jackson A.R."/>
            <person name="Jiang H."/>
            <person name="Liu Y."/>
            <person name="Messina D.N."/>
            <person name="Shen Y."/>
            <person name="Song H.X.-Z."/>
            <person name="Wylie T."/>
            <person name="Zhang L."/>
            <person name="Birney E."/>
            <person name="Han K."/>
            <person name="Konkel M.K."/>
            <person name="Lee J."/>
            <person name="Smit A.F.A."/>
            <person name="Ullmer B."/>
            <person name="Wang H."/>
            <person name="Xing J."/>
            <person name="Burhans R."/>
            <person name="Cheng Z."/>
            <person name="Karro J.E."/>
            <person name="Ma J."/>
            <person name="Raney B."/>
            <person name="She X."/>
            <person name="Cox M.J."/>
            <person name="Demuth J.P."/>
            <person name="Dumas L.J."/>
            <person name="Han S.-G."/>
            <person name="Hopkins J."/>
            <person name="Karimpour-Fard A."/>
            <person name="Kim Y.H."/>
            <person name="Pollack J.R."/>
            <person name="Vinar T."/>
            <person name="Addo-Quaye C."/>
            <person name="Degenhardt J."/>
            <person name="Denby A."/>
            <person name="Hubisz M.J."/>
            <person name="Indap A."/>
            <person name="Kosiol C."/>
            <person name="Lahn B.T."/>
            <person name="Lawson H.A."/>
            <person name="Marklein A."/>
            <person name="Nielsen R."/>
            <person name="Vallender E.J."/>
            <person name="Clark A.G."/>
            <person name="Ferguson B."/>
            <person name="Hernandez R.D."/>
            <person name="Hirani K."/>
            <person name="Kehrer-Sawatzki H."/>
            <person name="Kolb J."/>
            <person name="Patil S."/>
            <person name="Pu L.-L."/>
            <person name="Ren Y."/>
            <person name="Smith D.G."/>
            <person name="Wheeler D.A."/>
            <person name="Schenck I."/>
            <person name="Ball E.V."/>
            <person name="Chen R."/>
            <person name="Cooper D.N."/>
            <person name="Giardine B."/>
            <person name="Hsu F."/>
            <person name="Kent W.J."/>
            <person name="Lesk A."/>
            <person name="Nelson D.L."/>
            <person name="O'brien W.E."/>
            <person name="Pruefer K."/>
            <person name="Stenson P.D."/>
            <person name="Wallace J.C."/>
            <person name="Ke H."/>
            <person name="Liu X.-M."/>
            <person name="Wang P."/>
            <person name="Xiang A.P."/>
            <person name="Yang F."/>
            <person name="Barber G.P."/>
            <person name="Haussler D."/>
            <person name="Karolchik D."/>
            <person name="Kern A.D."/>
            <person name="Kuhn R.M."/>
            <person name="Smith K.E."/>
            <person name="Zwieg A.S."/>
        </authorList>
    </citation>
    <scope>NUCLEOTIDE SEQUENCE [LARGE SCALE GENOMIC DNA]</scope>
    <source>
        <strain evidence="2">17573</strain>
    </source>
</reference>
<dbReference type="GeneTree" id="ENSGT01150000286943"/>
<sequence>MQDTIENIRVNRLLTSSPFPSLLLPSSFLLLRQSLTLSPRLKCSGAISAYGKLHLLGSSDSPASASQVAGITGACHHARLIFVFLVDGVSPSWPAWSRTPNFKSSACFGLPKCWDYRHFKPLRPAYSSYFQSCPHWFGGSWCLYC</sequence>
<dbReference type="PRINTS" id="PR02045">
    <property type="entry name" value="F138DOMAIN"/>
</dbReference>
<dbReference type="Proteomes" id="UP000006718">
    <property type="component" value="Chromosome 4"/>
</dbReference>
<reference evidence="1" key="3">
    <citation type="submission" date="2025-08" db="UniProtKB">
        <authorList>
            <consortium name="Ensembl"/>
        </authorList>
    </citation>
    <scope>IDENTIFICATION</scope>
    <source>
        <strain evidence="1">17573</strain>
    </source>
</reference>
<proteinExistence type="predicted"/>
<dbReference type="PANTHER" id="PTHR12138">
    <property type="entry name" value="PRIMATE-EXPANDED PROTEIN FAMILY"/>
    <property type="match status" value="1"/>
</dbReference>
<dbReference type="PANTHER" id="PTHR12138:SF135">
    <property type="entry name" value="SAM DOMAIN-CONTAINING PROTEIN"/>
    <property type="match status" value="1"/>
</dbReference>